<sequence length="406" mass="43261">MIFSILHSRLLLINIAVILFSARTASAYYIVTTTTALEAKPDYDATSSVQPWVVPPYSVINPYYAEPSRFVEVIYESSQENYISTTSTSCFTTSTILNAISTSLEYDVTTCTVVKEFSTYTTWSTSTTSSAKYYSSTSESAPYTTLTTISVKYKVAATSTSASTSTPCSTSTTTKQYYSTTSSDSYSPYDTPSAMATTTMSRYRNSNGSTYDNCSDTTTPSLPLSYNQGAGLNSLLQLIINVPESILEVGSDVSSFFTNMSTCLSNDASNIESDLNNLIPSITSFAKDAETEISNGVADVGNFLNSIFRKRDLLSDIENVGACIAVSANKNPVFEVADCATNIAEALIPAAKLLKIRSDIEVAGGVKSILTALGGGASVKTVGGTFLSVLKEATNISGLAKACSFL</sequence>
<evidence type="ECO:0000313" key="3">
    <source>
        <dbReference type="EMBL" id="PMD12680.1"/>
    </source>
</evidence>
<dbReference type="EMBL" id="KZ613544">
    <property type="protein sequence ID" value="PMD12680.1"/>
    <property type="molecule type" value="Genomic_DNA"/>
</dbReference>
<evidence type="ECO:0000256" key="1">
    <source>
        <dbReference type="SAM" id="MobiDB-lite"/>
    </source>
</evidence>
<organism evidence="3 4">
    <name type="scientific">Hyaloscypha hepaticicola</name>
    <dbReference type="NCBI Taxonomy" id="2082293"/>
    <lineage>
        <taxon>Eukaryota</taxon>
        <taxon>Fungi</taxon>
        <taxon>Dikarya</taxon>
        <taxon>Ascomycota</taxon>
        <taxon>Pezizomycotina</taxon>
        <taxon>Leotiomycetes</taxon>
        <taxon>Helotiales</taxon>
        <taxon>Hyaloscyphaceae</taxon>
        <taxon>Hyaloscypha</taxon>
    </lineage>
</organism>
<feature type="signal peptide" evidence="2">
    <location>
        <begin position="1"/>
        <end position="27"/>
    </location>
</feature>
<dbReference type="AlphaFoldDB" id="A0A2J6PF72"/>
<dbReference type="Proteomes" id="UP000235672">
    <property type="component" value="Unassembled WGS sequence"/>
</dbReference>
<name>A0A2J6PF72_9HELO</name>
<proteinExistence type="predicted"/>
<keyword evidence="4" id="KW-1185">Reference proteome</keyword>
<evidence type="ECO:0000313" key="4">
    <source>
        <dbReference type="Proteomes" id="UP000235672"/>
    </source>
</evidence>
<evidence type="ECO:0008006" key="5">
    <source>
        <dbReference type="Google" id="ProtNLM"/>
    </source>
</evidence>
<evidence type="ECO:0000256" key="2">
    <source>
        <dbReference type="SAM" id="SignalP"/>
    </source>
</evidence>
<feature type="region of interest" description="Disordered" evidence="1">
    <location>
        <begin position="161"/>
        <end position="189"/>
    </location>
</feature>
<reference evidence="3 4" key="1">
    <citation type="submission" date="2016-05" db="EMBL/GenBank/DDBJ databases">
        <title>A degradative enzymes factory behind the ericoid mycorrhizal symbiosis.</title>
        <authorList>
            <consortium name="DOE Joint Genome Institute"/>
            <person name="Martino E."/>
            <person name="Morin E."/>
            <person name="Grelet G."/>
            <person name="Kuo A."/>
            <person name="Kohler A."/>
            <person name="Daghino S."/>
            <person name="Barry K."/>
            <person name="Choi C."/>
            <person name="Cichocki N."/>
            <person name="Clum A."/>
            <person name="Copeland A."/>
            <person name="Hainaut M."/>
            <person name="Haridas S."/>
            <person name="Labutti K."/>
            <person name="Lindquist E."/>
            <person name="Lipzen A."/>
            <person name="Khouja H.-R."/>
            <person name="Murat C."/>
            <person name="Ohm R."/>
            <person name="Olson A."/>
            <person name="Spatafora J."/>
            <person name="Veneault-Fourrey C."/>
            <person name="Henrissat B."/>
            <person name="Grigoriev I."/>
            <person name="Martin F."/>
            <person name="Perotto S."/>
        </authorList>
    </citation>
    <scope>NUCLEOTIDE SEQUENCE [LARGE SCALE GENOMIC DNA]</scope>
    <source>
        <strain evidence="3 4">UAMH 7357</strain>
    </source>
</reference>
<dbReference type="OrthoDB" id="3561210at2759"/>
<keyword evidence="2" id="KW-0732">Signal</keyword>
<gene>
    <name evidence="3" type="ORF">NA56DRAFT_740257</name>
</gene>
<feature type="chain" id="PRO_5014405383" description="Cell wall protein" evidence="2">
    <location>
        <begin position="28"/>
        <end position="406"/>
    </location>
</feature>
<accession>A0A2J6PF72</accession>
<protein>
    <recommendedName>
        <fullName evidence="5">Cell wall protein</fullName>
    </recommendedName>
</protein>